<name>A0A226M7A9_CALSU</name>
<keyword evidence="2" id="KW-1185">Reference proteome</keyword>
<organism evidence="1 2">
    <name type="scientific">Callipepla squamata</name>
    <name type="common">Scaled quail</name>
    <dbReference type="NCBI Taxonomy" id="9009"/>
    <lineage>
        <taxon>Eukaryota</taxon>
        <taxon>Metazoa</taxon>
        <taxon>Chordata</taxon>
        <taxon>Craniata</taxon>
        <taxon>Vertebrata</taxon>
        <taxon>Euteleostomi</taxon>
        <taxon>Archelosauria</taxon>
        <taxon>Archosauria</taxon>
        <taxon>Dinosauria</taxon>
        <taxon>Saurischia</taxon>
        <taxon>Theropoda</taxon>
        <taxon>Coelurosauria</taxon>
        <taxon>Aves</taxon>
        <taxon>Neognathae</taxon>
        <taxon>Galloanserae</taxon>
        <taxon>Galliformes</taxon>
        <taxon>Odontophoridae</taxon>
        <taxon>Callipepla</taxon>
    </lineage>
</organism>
<dbReference type="Proteomes" id="UP000198323">
    <property type="component" value="Unassembled WGS sequence"/>
</dbReference>
<sequence>MLESWEEFAPTSGSGSYPAHVFDLNVNKYEALCSQVVVDKKKNKIIHIQFNSMHPVVIIGDERGQVICLKLSPNLRKVPKVSTTEGPNHSRSLLAFY</sequence>
<comment type="caution">
    <text evidence="1">The sequence shown here is derived from an EMBL/GenBank/DDBJ whole genome shotgun (WGS) entry which is preliminary data.</text>
</comment>
<evidence type="ECO:0000313" key="1">
    <source>
        <dbReference type="EMBL" id="OXB51141.1"/>
    </source>
</evidence>
<reference evidence="1 2" key="1">
    <citation type="submission" date="2016-07" db="EMBL/GenBank/DDBJ databases">
        <title>Disparate Historic Effective Population Sizes Predicted by Modern Levels of Genome Diversity for the Scaled Quail (Callipepla squamata) and the Northern Bobwhite (Colinus virginianus): Inferences from First and Second Generation Draft Genome Assemblies for Sympatric New World Quail.</title>
        <authorList>
            <person name="Oldeschulte D.L."/>
            <person name="Halley Y.A."/>
            <person name="Bhattarai E.K."/>
            <person name="Brashear W.A."/>
            <person name="Hill J."/>
            <person name="Metz R.P."/>
            <person name="Johnson C.D."/>
            <person name="Rollins D."/>
            <person name="Peterson M.J."/>
            <person name="Bickhart D.M."/>
            <person name="Decker J.E."/>
            <person name="Seabury C.M."/>
        </authorList>
    </citation>
    <scope>NUCLEOTIDE SEQUENCE [LARGE SCALE GENOMIC DNA]</scope>
    <source>
        <strain evidence="1 2">Texas</strain>
        <tissue evidence="1">Leg muscle</tissue>
    </source>
</reference>
<dbReference type="OrthoDB" id="10261376at2759"/>
<accession>A0A226M7A9</accession>
<evidence type="ECO:0000313" key="2">
    <source>
        <dbReference type="Proteomes" id="UP000198323"/>
    </source>
</evidence>
<dbReference type="STRING" id="9009.A0A226M7A9"/>
<proteinExistence type="predicted"/>
<gene>
    <name evidence="1" type="ORF">ASZ78_007763</name>
</gene>
<dbReference type="AlphaFoldDB" id="A0A226M7A9"/>
<protein>
    <submittedName>
        <fullName evidence="1">Uncharacterized protein</fullName>
    </submittedName>
</protein>
<dbReference type="EMBL" id="MCFN01021033">
    <property type="protein sequence ID" value="OXB51141.1"/>
    <property type="molecule type" value="Genomic_DNA"/>
</dbReference>